<dbReference type="OrthoDB" id="117797at2157"/>
<comment type="caution">
    <text evidence="2">The sequence shown here is derived from an EMBL/GenBank/DDBJ whole genome shotgun (WGS) entry which is preliminary data.</text>
</comment>
<dbReference type="GeneID" id="97548028"/>
<protein>
    <recommendedName>
        <fullName evidence="4">DUF3147 domain-containing protein</fullName>
    </recommendedName>
</protein>
<keyword evidence="1" id="KW-0812">Transmembrane</keyword>
<keyword evidence="1" id="KW-0472">Membrane</keyword>
<gene>
    <name evidence="2" type="ORF">DK846_08945</name>
</gene>
<evidence type="ECO:0000256" key="1">
    <source>
        <dbReference type="SAM" id="Phobius"/>
    </source>
</evidence>
<keyword evidence="3" id="KW-1185">Reference proteome</keyword>
<dbReference type="AlphaFoldDB" id="A0A2V2N7A1"/>
<evidence type="ECO:0000313" key="2">
    <source>
        <dbReference type="EMBL" id="PWR72107.1"/>
    </source>
</evidence>
<evidence type="ECO:0000313" key="3">
    <source>
        <dbReference type="Proteomes" id="UP000245657"/>
    </source>
</evidence>
<feature type="transmembrane region" description="Helical" evidence="1">
    <location>
        <begin position="88"/>
        <end position="106"/>
    </location>
</feature>
<dbReference type="EMBL" id="QGMY01000007">
    <property type="protein sequence ID" value="PWR72107.1"/>
    <property type="molecule type" value="Genomic_DNA"/>
</dbReference>
<dbReference type="Proteomes" id="UP000245657">
    <property type="component" value="Unassembled WGS sequence"/>
</dbReference>
<keyword evidence="1" id="KW-1133">Transmembrane helix</keyword>
<reference evidence="2 3" key="1">
    <citation type="submission" date="2018-05" db="EMBL/GenBank/DDBJ databases">
        <title>Draft genome of Methanospirillum lacunae Ki8-1.</title>
        <authorList>
            <person name="Dueholm M.S."/>
            <person name="Nielsen P.H."/>
            <person name="Bakmann L.F."/>
            <person name="Otzen D.E."/>
        </authorList>
    </citation>
    <scope>NUCLEOTIDE SEQUENCE [LARGE SCALE GENOMIC DNA]</scope>
    <source>
        <strain evidence="2 3">Ki8-1</strain>
    </source>
</reference>
<organism evidence="2 3">
    <name type="scientific">Methanospirillum lacunae</name>
    <dbReference type="NCBI Taxonomy" id="668570"/>
    <lineage>
        <taxon>Archaea</taxon>
        <taxon>Methanobacteriati</taxon>
        <taxon>Methanobacteriota</taxon>
        <taxon>Stenosarchaea group</taxon>
        <taxon>Methanomicrobia</taxon>
        <taxon>Methanomicrobiales</taxon>
        <taxon>Methanospirillaceae</taxon>
        <taxon>Methanospirillum</taxon>
    </lineage>
</organism>
<dbReference type="RefSeq" id="WP_109968597.1">
    <property type="nucleotide sequence ID" value="NZ_CP176093.1"/>
</dbReference>
<sequence length="113" mass="12323">MDYLYTLLKFIVAGCIIVGVTLIVQHIDPRYGGILAAAPITTTIAFLFTYAESGTNVAHQLVLGSFYFAIPSLIFLASLYLLAERFSFLSSICGAYLVWIGGVLVMNRAMSMT</sequence>
<evidence type="ECO:0008006" key="4">
    <source>
        <dbReference type="Google" id="ProtNLM"/>
    </source>
</evidence>
<proteinExistence type="predicted"/>
<name>A0A2V2N7A1_9EURY</name>
<feature type="transmembrane region" description="Helical" evidence="1">
    <location>
        <begin position="61"/>
        <end position="82"/>
    </location>
</feature>
<accession>A0A2V2N7A1</accession>
<feature type="transmembrane region" description="Helical" evidence="1">
    <location>
        <begin position="7"/>
        <end position="25"/>
    </location>
</feature>
<feature type="transmembrane region" description="Helical" evidence="1">
    <location>
        <begin position="31"/>
        <end position="49"/>
    </location>
</feature>